<feature type="domain" description="Xylanase inhibitor N-terminal" evidence="11">
    <location>
        <begin position="87"/>
        <end position="258"/>
    </location>
</feature>
<dbReference type="SUPFAM" id="SSF50630">
    <property type="entry name" value="Acid proteases"/>
    <property type="match status" value="1"/>
</dbReference>
<dbReference type="PANTHER" id="PTHR47967">
    <property type="entry name" value="OS07G0603500 PROTEIN-RELATED"/>
    <property type="match status" value="1"/>
</dbReference>
<dbReference type="InterPro" id="IPR051708">
    <property type="entry name" value="Plant_Aspart_Prot_A1"/>
</dbReference>
<evidence type="ECO:0000256" key="8">
    <source>
        <dbReference type="ARBA" id="ARBA00023180"/>
    </source>
</evidence>
<dbReference type="EMBL" id="OU503046">
    <property type="protein sequence ID" value="CAI9771654.1"/>
    <property type="molecule type" value="Genomic_DNA"/>
</dbReference>
<dbReference type="Pfam" id="PF14541">
    <property type="entry name" value="TAXi_C"/>
    <property type="match status" value="1"/>
</dbReference>
<sequence length="441" mass="47398">MVFSNFLLTLFFSCSVISLIDASSNGITVDLLHRDSPLSPFYNPDNTLFDRLKSAFHRSYSRKASFNPTSISTKTIEAPIQLNSGEYLMKISLGTPSFETLAIADTGSDLLWTQCAPCTDCYKQIPPLFDPKNSTSYRDVSCQSQLCAAVGSSSCDSQNVCQYSVSYGDSSYSNGDLAADTLSLQSSTGKSVSFPKTVFGCGHENGGTFKEPGSGIVGLGGGALSIVNQLKNSIGGKFSYCLTQIDEPNVPSKISFGSDALVSGPNVVSTPLIKKSSDTFYYLNLEGVSVGTTKFFYKPLKNFDSISVDASSDDQGNIIIDSGTTLTFLPQQIYEQLEAALVKAIKGKRVTNPQGLLNLCYHVTGEKFDPPTIVAHFTGADVELPPTSTFLEVGEGMVCLTLVPSEDLTIYGNLSQMNYLVGYDLVNNKVSFKPTDCSKAT</sequence>
<evidence type="ECO:0000256" key="4">
    <source>
        <dbReference type="ARBA" id="ARBA00022670"/>
    </source>
</evidence>
<dbReference type="InterPro" id="IPR032861">
    <property type="entry name" value="TAXi_N"/>
</dbReference>
<dbReference type="AlphaFoldDB" id="A0AAD2DZN7"/>
<accession>A0AAD2DZN7</accession>
<evidence type="ECO:0000259" key="11">
    <source>
        <dbReference type="Pfam" id="PF14543"/>
    </source>
</evidence>
<dbReference type="FunFam" id="2.40.70.10:FF:000050">
    <property type="entry name" value="Aspartic proteinase CDR1"/>
    <property type="match status" value="1"/>
</dbReference>
<dbReference type="InterPro" id="IPR001969">
    <property type="entry name" value="Aspartic_peptidase_AS"/>
</dbReference>
<feature type="chain" id="PRO_5042059809" description="Peptidase A1 domain-containing protein" evidence="9">
    <location>
        <begin position="23"/>
        <end position="441"/>
    </location>
</feature>
<feature type="signal peptide" evidence="9">
    <location>
        <begin position="1"/>
        <end position="22"/>
    </location>
</feature>
<protein>
    <recommendedName>
        <fullName evidence="14">Peptidase A1 domain-containing protein</fullName>
    </recommendedName>
</protein>
<dbReference type="PROSITE" id="PS00141">
    <property type="entry name" value="ASP_PROTEASE"/>
    <property type="match status" value="2"/>
</dbReference>
<reference evidence="12" key="1">
    <citation type="submission" date="2023-05" db="EMBL/GenBank/DDBJ databases">
        <authorList>
            <person name="Huff M."/>
        </authorList>
    </citation>
    <scope>NUCLEOTIDE SEQUENCE</scope>
</reference>
<evidence type="ECO:0008006" key="14">
    <source>
        <dbReference type="Google" id="ProtNLM"/>
    </source>
</evidence>
<organism evidence="12 13">
    <name type="scientific">Fraxinus pennsylvanica</name>
    <dbReference type="NCBI Taxonomy" id="56036"/>
    <lineage>
        <taxon>Eukaryota</taxon>
        <taxon>Viridiplantae</taxon>
        <taxon>Streptophyta</taxon>
        <taxon>Embryophyta</taxon>
        <taxon>Tracheophyta</taxon>
        <taxon>Spermatophyta</taxon>
        <taxon>Magnoliopsida</taxon>
        <taxon>eudicotyledons</taxon>
        <taxon>Gunneridae</taxon>
        <taxon>Pentapetalae</taxon>
        <taxon>asterids</taxon>
        <taxon>lamiids</taxon>
        <taxon>Lamiales</taxon>
        <taxon>Oleaceae</taxon>
        <taxon>Oleeae</taxon>
        <taxon>Fraxinus</taxon>
    </lineage>
</organism>
<gene>
    <name evidence="12" type="ORF">FPE_LOCUS19084</name>
</gene>
<dbReference type="PANTHER" id="PTHR47967:SF128">
    <property type="entry name" value="ASPARTIC PROTEINASE CDR1-LIKE"/>
    <property type="match status" value="1"/>
</dbReference>
<evidence type="ECO:0000313" key="12">
    <source>
        <dbReference type="EMBL" id="CAI9771654.1"/>
    </source>
</evidence>
<evidence type="ECO:0000256" key="3">
    <source>
        <dbReference type="ARBA" id="ARBA00022525"/>
    </source>
</evidence>
<name>A0AAD2DZN7_9LAMI</name>
<dbReference type="GO" id="GO:0006508">
    <property type="term" value="P:proteolysis"/>
    <property type="evidence" value="ECO:0007669"/>
    <property type="project" value="UniProtKB-KW"/>
</dbReference>
<evidence type="ECO:0000256" key="7">
    <source>
        <dbReference type="ARBA" id="ARBA00022801"/>
    </source>
</evidence>
<evidence type="ECO:0000256" key="5">
    <source>
        <dbReference type="ARBA" id="ARBA00022729"/>
    </source>
</evidence>
<keyword evidence="8" id="KW-0325">Glycoprotein</keyword>
<dbReference type="InterPro" id="IPR021109">
    <property type="entry name" value="Peptidase_aspartic_dom_sf"/>
</dbReference>
<keyword evidence="6" id="KW-0064">Aspartyl protease</keyword>
<proteinExistence type="inferred from homology"/>
<dbReference type="FunFam" id="2.40.70.10:FF:000016">
    <property type="entry name" value="Probable aspartic protease At2g35615"/>
    <property type="match status" value="1"/>
</dbReference>
<evidence type="ECO:0000259" key="10">
    <source>
        <dbReference type="Pfam" id="PF14541"/>
    </source>
</evidence>
<dbReference type="GO" id="GO:0004190">
    <property type="term" value="F:aspartic-type endopeptidase activity"/>
    <property type="evidence" value="ECO:0007669"/>
    <property type="project" value="UniProtKB-KW"/>
</dbReference>
<dbReference type="Pfam" id="PF14543">
    <property type="entry name" value="TAXi_N"/>
    <property type="match status" value="1"/>
</dbReference>
<evidence type="ECO:0000256" key="2">
    <source>
        <dbReference type="ARBA" id="ARBA00007447"/>
    </source>
</evidence>
<keyword evidence="13" id="KW-1185">Reference proteome</keyword>
<keyword evidence="5 9" id="KW-0732">Signal</keyword>
<comment type="subcellular location">
    <subcellularLocation>
        <location evidence="1">Secreted</location>
    </subcellularLocation>
</comment>
<evidence type="ECO:0000256" key="9">
    <source>
        <dbReference type="SAM" id="SignalP"/>
    </source>
</evidence>
<comment type="similarity">
    <text evidence="2">Belongs to the peptidase A1 family.</text>
</comment>
<keyword evidence="7" id="KW-0378">Hydrolase</keyword>
<dbReference type="Gene3D" id="2.40.70.10">
    <property type="entry name" value="Acid Proteases"/>
    <property type="match status" value="2"/>
</dbReference>
<evidence type="ECO:0000313" key="13">
    <source>
        <dbReference type="Proteomes" id="UP000834106"/>
    </source>
</evidence>
<evidence type="ECO:0000256" key="1">
    <source>
        <dbReference type="ARBA" id="ARBA00004613"/>
    </source>
</evidence>
<dbReference type="GO" id="GO:0005576">
    <property type="term" value="C:extracellular region"/>
    <property type="evidence" value="ECO:0007669"/>
    <property type="project" value="UniProtKB-SubCell"/>
</dbReference>
<dbReference type="InterPro" id="IPR034161">
    <property type="entry name" value="Pepsin-like_plant"/>
</dbReference>
<keyword evidence="3" id="KW-0964">Secreted</keyword>
<keyword evidence="4" id="KW-0645">Protease</keyword>
<dbReference type="InterPro" id="IPR032799">
    <property type="entry name" value="TAXi_C"/>
</dbReference>
<evidence type="ECO:0000256" key="6">
    <source>
        <dbReference type="ARBA" id="ARBA00022750"/>
    </source>
</evidence>
<dbReference type="CDD" id="cd05476">
    <property type="entry name" value="pepsin_A_like_plant"/>
    <property type="match status" value="1"/>
</dbReference>
<dbReference type="Proteomes" id="UP000834106">
    <property type="component" value="Chromosome 11"/>
</dbReference>
<feature type="domain" description="Xylanase inhibitor C-terminal" evidence="10">
    <location>
        <begin position="281"/>
        <end position="433"/>
    </location>
</feature>